<dbReference type="PANTHER" id="PTHR43798:SF33">
    <property type="entry name" value="HYDROLASE, PUTATIVE (AFU_ORTHOLOGUE AFUA_2G14860)-RELATED"/>
    <property type="match status" value="1"/>
</dbReference>
<reference evidence="2 3" key="1">
    <citation type="submission" date="2015-01" db="EMBL/GenBank/DDBJ databases">
        <title>The Genome Sequence of Cladophialophora immunda CBS83496.</title>
        <authorList>
            <consortium name="The Broad Institute Genomics Platform"/>
            <person name="Cuomo C."/>
            <person name="de Hoog S."/>
            <person name="Gorbushina A."/>
            <person name="Stielow B."/>
            <person name="Teixiera M."/>
            <person name="Abouelleil A."/>
            <person name="Chapman S.B."/>
            <person name="Priest M."/>
            <person name="Young S.K."/>
            <person name="Wortman J."/>
            <person name="Nusbaum C."/>
            <person name="Birren B."/>
        </authorList>
    </citation>
    <scope>NUCLEOTIDE SEQUENCE [LARGE SCALE GENOMIC DNA]</scope>
    <source>
        <strain evidence="2 3">CBS 83496</strain>
    </source>
</reference>
<proteinExistence type="predicted"/>
<evidence type="ECO:0000313" key="2">
    <source>
        <dbReference type="EMBL" id="KIW31620.1"/>
    </source>
</evidence>
<dbReference type="InterPro" id="IPR000073">
    <property type="entry name" value="AB_hydrolase_1"/>
</dbReference>
<dbReference type="AlphaFoldDB" id="A0A0D2CNM1"/>
<evidence type="ECO:0000259" key="1">
    <source>
        <dbReference type="Pfam" id="PF12697"/>
    </source>
</evidence>
<evidence type="ECO:0000313" key="3">
    <source>
        <dbReference type="Proteomes" id="UP000054466"/>
    </source>
</evidence>
<dbReference type="Gene3D" id="3.40.50.1820">
    <property type="entry name" value="alpha/beta hydrolase"/>
    <property type="match status" value="1"/>
</dbReference>
<dbReference type="GO" id="GO:0016020">
    <property type="term" value="C:membrane"/>
    <property type="evidence" value="ECO:0007669"/>
    <property type="project" value="TreeGrafter"/>
</dbReference>
<dbReference type="Pfam" id="PF12697">
    <property type="entry name" value="Abhydrolase_6"/>
    <property type="match status" value="1"/>
</dbReference>
<dbReference type="InterPro" id="IPR050266">
    <property type="entry name" value="AB_hydrolase_sf"/>
</dbReference>
<dbReference type="RefSeq" id="XP_016251836.1">
    <property type="nucleotide sequence ID" value="XM_016389934.1"/>
</dbReference>
<feature type="domain" description="AB hydrolase-1" evidence="1">
    <location>
        <begin position="31"/>
        <end position="282"/>
    </location>
</feature>
<dbReference type="Proteomes" id="UP000054466">
    <property type="component" value="Unassembled WGS sequence"/>
</dbReference>
<accession>A0A0D2CNM1</accession>
<dbReference type="EMBL" id="KN847041">
    <property type="protein sequence ID" value="KIW31620.1"/>
    <property type="molecule type" value="Genomic_DNA"/>
</dbReference>
<gene>
    <name evidence="2" type="ORF">PV07_03247</name>
</gene>
<dbReference type="InterPro" id="IPR029058">
    <property type="entry name" value="AB_hydrolase_fold"/>
</dbReference>
<dbReference type="SUPFAM" id="SSF53474">
    <property type="entry name" value="alpha/beta-Hydrolases"/>
    <property type="match status" value="1"/>
</dbReference>
<organism evidence="2 3">
    <name type="scientific">Cladophialophora immunda</name>
    <dbReference type="NCBI Taxonomy" id="569365"/>
    <lineage>
        <taxon>Eukaryota</taxon>
        <taxon>Fungi</taxon>
        <taxon>Dikarya</taxon>
        <taxon>Ascomycota</taxon>
        <taxon>Pezizomycotina</taxon>
        <taxon>Eurotiomycetes</taxon>
        <taxon>Chaetothyriomycetidae</taxon>
        <taxon>Chaetothyriales</taxon>
        <taxon>Herpotrichiellaceae</taxon>
        <taxon>Cladophialophora</taxon>
    </lineage>
</organism>
<dbReference type="OrthoDB" id="190201at2759"/>
<keyword evidence="3" id="KW-1185">Reference proteome</keyword>
<dbReference type="PANTHER" id="PTHR43798">
    <property type="entry name" value="MONOACYLGLYCEROL LIPASE"/>
    <property type="match status" value="1"/>
</dbReference>
<sequence>MQPHSSKRHLTPDGTDIHYISSGNQGGHLAVLLHGLGGSTETFRDLIPFLPPDYHIISIDLEGFGKTPLNQGTSLSFARYVSDLHDLITYIQEHPSNSASGTTNSSGDEGSKESVLLVGHSLGGIISLHYAAQHPAKVAGLLLLGAGRSVRGIPPAQQRMRDLAKTAREKGMDEVGQIAVKTNFPADRVNDSVHEQQVRDAVSSCSAEAYAATAELVASDDHYDPDYSLIKSPAVFVAGDKDMISPPQRSKDISSLVGGPSEVVVVKSGHQMILQDIEGVAKALDTLLGML</sequence>
<name>A0A0D2CNM1_9EURO</name>
<dbReference type="GeneID" id="27342441"/>
<dbReference type="VEuPathDB" id="FungiDB:PV07_03247"/>
<dbReference type="HOGENOM" id="CLU_020336_50_3_1"/>
<dbReference type="STRING" id="569365.A0A0D2CNM1"/>
<protein>
    <recommendedName>
        <fullName evidence="1">AB hydrolase-1 domain-containing protein</fullName>
    </recommendedName>
</protein>